<keyword evidence="4" id="KW-0479">Metal-binding</keyword>
<dbReference type="EMBL" id="CP053586">
    <property type="protein sequence ID" value="WNZ24391.1"/>
    <property type="molecule type" value="Genomic_DNA"/>
</dbReference>
<evidence type="ECO:0000256" key="4">
    <source>
        <dbReference type="ARBA" id="ARBA00022723"/>
    </source>
</evidence>
<dbReference type="SUPFAM" id="SSF51120">
    <property type="entry name" value="beta-Roll"/>
    <property type="match status" value="1"/>
</dbReference>
<dbReference type="InterPro" id="IPR006626">
    <property type="entry name" value="PbH1"/>
</dbReference>
<keyword evidence="7" id="KW-0106">Calcium</keyword>
<dbReference type="NCBIfam" id="NF041518">
    <property type="entry name" value="choice_anch_Q"/>
    <property type="match status" value="1"/>
</dbReference>
<gene>
    <name evidence="12" type="ORF">HJG54_17030</name>
</gene>
<name>A0AA97AJ07_9CYAN</name>
<evidence type="ECO:0000256" key="1">
    <source>
        <dbReference type="ARBA" id="ARBA00001913"/>
    </source>
</evidence>
<dbReference type="SUPFAM" id="SSF51126">
    <property type="entry name" value="Pectin lyase-like"/>
    <property type="match status" value="1"/>
</dbReference>
<dbReference type="GO" id="GO:0005615">
    <property type="term" value="C:extracellular space"/>
    <property type="evidence" value="ECO:0007669"/>
    <property type="project" value="InterPro"/>
</dbReference>
<evidence type="ECO:0000259" key="11">
    <source>
        <dbReference type="Pfam" id="PF08548"/>
    </source>
</evidence>
<feature type="domain" description="Peptidase M10 serralysin C-terminal" evidence="11">
    <location>
        <begin position="421"/>
        <end position="515"/>
    </location>
</feature>
<comment type="similarity">
    <text evidence="9">Belongs to the polysaccharide lyase 9 family.</text>
</comment>
<dbReference type="InterPro" id="IPR059226">
    <property type="entry name" value="Choice_anch_Q_dom"/>
</dbReference>
<evidence type="ECO:0000256" key="9">
    <source>
        <dbReference type="ARBA" id="ARBA00038263"/>
    </source>
</evidence>
<feature type="region of interest" description="Disordered" evidence="10">
    <location>
        <begin position="1"/>
        <end position="22"/>
    </location>
</feature>
<keyword evidence="8" id="KW-0456">Lyase</keyword>
<dbReference type="PANTHER" id="PTHR40088">
    <property type="entry name" value="PECTATE LYASE (EUROFUNG)"/>
    <property type="match status" value="1"/>
</dbReference>
<dbReference type="PRINTS" id="PR00313">
    <property type="entry name" value="CABNDNGRPT"/>
</dbReference>
<dbReference type="InterPro" id="IPR013858">
    <property type="entry name" value="Peptidase_M10B_C"/>
</dbReference>
<dbReference type="Gene3D" id="2.160.20.10">
    <property type="entry name" value="Single-stranded right-handed beta-helix, Pectin lyase-like"/>
    <property type="match status" value="1"/>
</dbReference>
<evidence type="ECO:0000256" key="6">
    <source>
        <dbReference type="ARBA" id="ARBA00022737"/>
    </source>
</evidence>
<feature type="compositionally biased region" description="Polar residues" evidence="10">
    <location>
        <begin position="7"/>
        <end position="22"/>
    </location>
</feature>
<dbReference type="PROSITE" id="PS00330">
    <property type="entry name" value="HEMOLYSIN_CALCIUM"/>
    <property type="match status" value="2"/>
</dbReference>
<evidence type="ECO:0000256" key="2">
    <source>
        <dbReference type="ARBA" id="ARBA00004613"/>
    </source>
</evidence>
<evidence type="ECO:0000313" key="12">
    <source>
        <dbReference type="EMBL" id="WNZ24391.1"/>
    </source>
</evidence>
<keyword evidence="6" id="KW-0677">Repeat</keyword>
<dbReference type="InterPro" id="IPR018511">
    <property type="entry name" value="Hemolysin-typ_Ca-bd_CS"/>
</dbReference>
<dbReference type="InterPro" id="IPR011049">
    <property type="entry name" value="Serralysin-like_metalloprot_C"/>
</dbReference>
<keyword evidence="5" id="KW-0732">Signal</keyword>
<proteinExistence type="inferred from homology"/>
<dbReference type="PANTHER" id="PTHR40088:SF1">
    <property type="entry name" value="PECTATE LYASE PEL9"/>
    <property type="match status" value="1"/>
</dbReference>
<dbReference type="InterPro" id="IPR052052">
    <property type="entry name" value="Polysaccharide_Lyase_9"/>
</dbReference>
<evidence type="ECO:0000256" key="7">
    <source>
        <dbReference type="ARBA" id="ARBA00022837"/>
    </source>
</evidence>
<comment type="cofactor">
    <cofactor evidence="1">
        <name>Ca(2+)</name>
        <dbReference type="ChEBI" id="CHEBI:29108"/>
    </cofactor>
</comment>
<dbReference type="GO" id="GO:0005509">
    <property type="term" value="F:calcium ion binding"/>
    <property type="evidence" value="ECO:0007669"/>
    <property type="project" value="InterPro"/>
</dbReference>
<keyword evidence="3" id="KW-0964">Secreted</keyword>
<reference evidence="12" key="1">
    <citation type="submission" date="2020-05" db="EMBL/GenBank/DDBJ databases">
        <authorList>
            <person name="Zhu T."/>
            <person name="Keshari N."/>
            <person name="Lu X."/>
        </authorList>
    </citation>
    <scope>NUCLEOTIDE SEQUENCE</scope>
    <source>
        <strain evidence="12">NK1-12</strain>
    </source>
</reference>
<dbReference type="Pfam" id="PF00353">
    <property type="entry name" value="HemolysinCabind"/>
    <property type="match status" value="2"/>
</dbReference>
<dbReference type="InterPro" id="IPR011050">
    <property type="entry name" value="Pectin_lyase_fold/virulence"/>
</dbReference>
<sequence>MPKSYYVSGQGNDNSTGLSSNSPFRTLQKAADLTQPGDTVYVMNGTYTYADPFDSVLNIRNSGTANAWITYRAYPGHVPKLKSNNWNAIEVQGAAYIVIDGLKLEGNNDNIKLGYALSQKNNLGNPATSGNGIGIRPSRQGPRKNPHHIIIRNNEISKFGGAGLYTNSADYVTIEGNRVYNNAWYSPYGSSGISVGGWNSDSSTGYKIIIRGNSVYGNQQLVPWYKVGQITDGNGIIVDTGRNSDNGVPGGAYTGRTLIENNVVSSNGGRGIHVYKSDHVDIINNTAFQNSQHPDIRDGEITVVEASDVRVLNNIMYTKTGRPANIVSNATKIVYDYNLVFNSTTFTSLGNNNIVGQDPLFANALIGDFSLQSGSPALDKAGGLTAAKDRYGINRPQGNGVDIGAIERPMGGSPSLTTVKGTGGTDSLTGTAQNDRLSGLEGDDRLIGLDGNDLLQGGSGNDLLSGGNGNDRLIGNGGKDQLIGGTGRDIFVLKRRDGRDVIQDFRDGLDKIDLVGDLRFSNLTVRTQGRNTLLQVGQTDLVLILNTRPNQFTTADFI</sequence>
<evidence type="ECO:0000256" key="8">
    <source>
        <dbReference type="ARBA" id="ARBA00023239"/>
    </source>
</evidence>
<dbReference type="InterPro" id="IPR022441">
    <property type="entry name" value="Para_beta_helix_rpt-2"/>
</dbReference>
<evidence type="ECO:0000256" key="10">
    <source>
        <dbReference type="SAM" id="MobiDB-lite"/>
    </source>
</evidence>
<dbReference type="InterPro" id="IPR001343">
    <property type="entry name" value="Hemolysn_Ca-bd"/>
</dbReference>
<comment type="subcellular location">
    <subcellularLocation>
        <location evidence="2">Secreted</location>
    </subcellularLocation>
</comment>
<dbReference type="Gene3D" id="2.150.10.10">
    <property type="entry name" value="Serralysin-like metalloprotease, C-terminal"/>
    <property type="match status" value="1"/>
</dbReference>
<dbReference type="SMART" id="SM00710">
    <property type="entry name" value="PbH1"/>
    <property type="match status" value="5"/>
</dbReference>
<dbReference type="AlphaFoldDB" id="A0AA97AJ07"/>
<protein>
    <submittedName>
        <fullName evidence="12">DUF1565 domain-containing protein</fullName>
    </submittedName>
</protein>
<dbReference type="RefSeq" id="WP_316430176.1">
    <property type="nucleotide sequence ID" value="NZ_CP053586.1"/>
</dbReference>
<dbReference type="NCBIfam" id="TIGR03804">
    <property type="entry name" value="para_beta_helix"/>
    <property type="match status" value="1"/>
</dbReference>
<evidence type="ECO:0000256" key="3">
    <source>
        <dbReference type="ARBA" id="ARBA00022525"/>
    </source>
</evidence>
<evidence type="ECO:0000256" key="5">
    <source>
        <dbReference type="ARBA" id="ARBA00022729"/>
    </source>
</evidence>
<dbReference type="GO" id="GO:0016837">
    <property type="term" value="F:carbon-oxygen lyase activity, acting on polysaccharides"/>
    <property type="evidence" value="ECO:0007669"/>
    <property type="project" value="TreeGrafter"/>
</dbReference>
<organism evidence="12">
    <name type="scientific">Leptolyngbya sp. NK1-12</name>
    <dbReference type="NCBI Taxonomy" id="2547451"/>
    <lineage>
        <taxon>Bacteria</taxon>
        <taxon>Bacillati</taxon>
        <taxon>Cyanobacteriota</taxon>
        <taxon>Cyanophyceae</taxon>
        <taxon>Leptolyngbyales</taxon>
        <taxon>Leptolyngbyaceae</taxon>
        <taxon>Leptolyngbya group</taxon>
        <taxon>Leptolyngbya</taxon>
    </lineage>
</organism>
<dbReference type="Pfam" id="PF08548">
    <property type="entry name" value="Peptidase_M10_C"/>
    <property type="match status" value="1"/>
</dbReference>
<accession>A0AA97AJ07</accession>
<dbReference type="InterPro" id="IPR012334">
    <property type="entry name" value="Pectin_lyas_fold"/>
</dbReference>